<protein>
    <submittedName>
        <fullName evidence="2">Uncharacterized protein</fullName>
    </submittedName>
</protein>
<sequence length="232" mass="25694">MSFQGWVTDFELETRLEDSGDMEVFDKMVVRKIEVQDVDVKDGEAIILESSSVSLAGATSSSSDDQIEGLPAPIKDESMDISVSLHETEEVTKTLHHLSVTLPLVEKASTVVDAITSTAAKFSLHDIFQKVSKTHILTHLDSHHPNLRPPLKPSSSSPPRLHGNPRFNPYSRRRVPSHPSSTCSLSHSPPLRHYTFMIRHSDEQCLDTIGLLANTHSTHYFVPPATMAPRSP</sequence>
<gene>
    <name evidence="2" type="ORF">V6N11_055342</name>
</gene>
<dbReference type="Proteomes" id="UP001396334">
    <property type="component" value="Unassembled WGS sequence"/>
</dbReference>
<keyword evidence="3" id="KW-1185">Reference proteome</keyword>
<evidence type="ECO:0000313" key="2">
    <source>
        <dbReference type="EMBL" id="KAK8987025.1"/>
    </source>
</evidence>
<feature type="region of interest" description="Disordered" evidence="1">
    <location>
        <begin position="141"/>
        <end position="184"/>
    </location>
</feature>
<organism evidence="2 3">
    <name type="scientific">Hibiscus sabdariffa</name>
    <name type="common">roselle</name>
    <dbReference type="NCBI Taxonomy" id="183260"/>
    <lineage>
        <taxon>Eukaryota</taxon>
        <taxon>Viridiplantae</taxon>
        <taxon>Streptophyta</taxon>
        <taxon>Embryophyta</taxon>
        <taxon>Tracheophyta</taxon>
        <taxon>Spermatophyta</taxon>
        <taxon>Magnoliopsida</taxon>
        <taxon>eudicotyledons</taxon>
        <taxon>Gunneridae</taxon>
        <taxon>Pentapetalae</taxon>
        <taxon>rosids</taxon>
        <taxon>malvids</taxon>
        <taxon>Malvales</taxon>
        <taxon>Malvaceae</taxon>
        <taxon>Malvoideae</taxon>
        <taxon>Hibiscus</taxon>
    </lineage>
</organism>
<evidence type="ECO:0000313" key="3">
    <source>
        <dbReference type="Proteomes" id="UP001396334"/>
    </source>
</evidence>
<dbReference type="EMBL" id="JBBPBN010000061">
    <property type="protein sequence ID" value="KAK8987025.1"/>
    <property type="molecule type" value="Genomic_DNA"/>
</dbReference>
<evidence type="ECO:0000256" key="1">
    <source>
        <dbReference type="SAM" id="MobiDB-lite"/>
    </source>
</evidence>
<reference evidence="2 3" key="1">
    <citation type="journal article" date="2024" name="G3 (Bethesda)">
        <title>Genome assembly of Hibiscus sabdariffa L. provides insights into metabolisms of medicinal natural products.</title>
        <authorList>
            <person name="Kim T."/>
        </authorList>
    </citation>
    <scope>NUCLEOTIDE SEQUENCE [LARGE SCALE GENOMIC DNA]</scope>
    <source>
        <strain evidence="2">TK-2024</strain>
        <tissue evidence="2">Old leaves</tissue>
    </source>
</reference>
<name>A0ABR2PF22_9ROSI</name>
<proteinExistence type="predicted"/>
<comment type="caution">
    <text evidence="2">The sequence shown here is derived from an EMBL/GenBank/DDBJ whole genome shotgun (WGS) entry which is preliminary data.</text>
</comment>
<accession>A0ABR2PF22</accession>